<organism evidence="1 2">
    <name type="scientific">Aspergillus cavernicola</name>
    <dbReference type="NCBI Taxonomy" id="176166"/>
    <lineage>
        <taxon>Eukaryota</taxon>
        <taxon>Fungi</taxon>
        <taxon>Dikarya</taxon>
        <taxon>Ascomycota</taxon>
        <taxon>Pezizomycotina</taxon>
        <taxon>Eurotiomycetes</taxon>
        <taxon>Eurotiomycetidae</taxon>
        <taxon>Eurotiales</taxon>
        <taxon>Aspergillaceae</taxon>
        <taxon>Aspergillus</taxon>
        <taxon>Aspergillus subgen. Nidulantes</taxon>
    </lineage>
</organism>
<name>A0ABR4IBG3_9EURO</name>
<dbReference type="EMBL" id="JBFXLS010000039">
    <property type="protein sequence ID" value="KAL2825060.1"/>
    <property type="molecule type" value="Genomic_DNA"/>
</dbReference>
<reference evidence="1 2" key="1">
    <citation type="submission" date="2024-07" db="EMBL/GenBank/DDBJ databases">
        <title>Section-level genome sequencing and comparative genomics of Aspergillus sections Usti and Cavernicolus.</title>
        <authorList>
            <consortium name="Lawrence Berkeley National Laboratory"/>
            <person name="Nybo J.L."/>
            <person name="Vesth T.C."/>
            <person name="Theobald S."/>
            <person name="Frisvad J.C."/>
            <person name="Larsen T.O."/>
            <person name="Kjaerboelling I."/>
            <person name="Rothschild-Mancinelli K."/>
            <person name="Lyhne E.K."/>
            <person name="Kogle M.E."/>
            <person name="Barry K."/>
            <person name="Clum A."/>
            <person name="Na H."/>
            <person name="Ledsgaard L."/>
            <person name="Lin J."/>
            <person name="Lipzen A."/>
            <person name="Kuo A."/>
            <person name="Riley R."/>
            <person name="Mondo S."/>
            <person name="LaButti K."/>
            <person name="Haridas S."/>
            <person name="Pangalinan J."/>
            <person name="Salamov A.A."/>
            <person name="Simmons B.A."/>
            <person name="Magnuson J.K."/>
            <person name="Chen J."/>
            <person name="Drula E."/>
            <person name="Henrissat B."/>
            <person name="Wiebenga A."/>
            <person name="Lubbers R.J."/>
            <person name="Gomes A.C."/>
            <person name="Makela M.R."/>
            <person name="Stajich J."/>
            <person name="Grigoriev I.V."/>
            <person name="Mortensen U.H."/>
            <person name="De vries R.P."/>
            <person name="Baker S.E."/>
            <person name="Andersen M.R."/>
        </authorList>
    </citation>
    <scope>NUCLEOTIDE SEQUENCE [LARGE SCALE GENOMIC DNA]</scope>
    <source>
        <strain evidence="1 2">CBS 600.67</strain>
    </source>
</reference>
<protein>
    <recommendedName>
        <fullName evidence="3">Secreted protein</fullName>
    </recommendedName>
</protein>
<sequence length="88" mass="10065">MLAGSSRALRRYSRLSLSTGSVRRWWLWFLVSPRAVTKMILQRTRPESLGTVSPKGFENCSRPYGLGWITSCLLTWSRLSFSLWPGCP</sequence>
<evidence type="ECO:0000313" key="1">
    <source>
        <dbReference type="EMBL" id="KAL2825060.1"/>
    </source>
</evidence>
<keyword evidence="2" id="KW-1185">Reference proteome</keyword>
<comment type="caution">
    <text evidence="1">The sequence shown here is derived from an EMBL/GenBank/DDBJ whole genome shotgun (WGS) entry which is preliminary data.</text>
</comment>
<evidence type="ECO:0000313" key="2">
    <source>
        <dbReference type="Proteomes" id="UP001610335"/>
    </source>
</evidence>
<proteinExistence type="predicted"/>
<evidence type="ECO:0008006" key="3">
    <source>
        <dbReference type="Google" id="ProtNLM"/>
    </source>
</evidence>
<gene>
    <name evidence="1" type="ORF">BDW59DRAFT_146752</name>
</gene>
<accession>A0ABR4IBG3</accession>
<dbReference type="Proteomes" id="UP001610335">
    <property type="component" value="Unassembled WGS sequence"/>
</dbReference>